<dbReference type="Gene3D" id="3.90.226.30">
    <property type="match status" value="1"/>
</dbReference>
<dbReference type="NCBIfam" id="NF033504">
    <property type="entry name" value="Ni_dep_LarA"/>
    <property type="match status" value="1"/>
</dbReference>
<dbReference type="Gene3D" id="3.40.50.11440">
    <property type="match status" value="1"/>
</dbReference>
<name>A0A7C6A8Z9_UNCW3</name>
<evidence type="ECO:0000259" key="2">
    <source>
        <dbReference type="Pfam" id="PF21113"/>
    </source>
</evidence>
<sequence length="407" mass="45610">MEINIPYGESAIALQIPDSNLLGVIKPNTPPITTRIGQKNDLIQGLKDFLSKAKRVLVIVNDYTRPTPTAEILKWINGLLKEFEIRFIVACGAHRAPNEKEFYQIFGDFYKIYQDKILVHNPNDKTALFFLGKTRFGTPIWLNRIILWADKIITINSVEPHYFAGFTGGRKSFVPGIAGIETITQNHKNVLNPKATTLSLKGNPVHEDMTEITKMIPKAVFSIQIVLDACHKIYSLHFGDIFKSFDNSINDAKKIFCVPIKKKAEIVVTCVQHPYDINFYQAQKAMENAKLALKDDGIIIAVSKCRQGVGEDNFVKFLASFKSPQQALKQVANEFKIGYQKVVRLAQLLSSSEVWTVMDIDDKIIQSVFMTPFPNANDAIQAAIKKKGKDAKVLVLLDGSLTVPLTD</sequence>
<evidence type="ECO:0000313" key="3">
    <source>
        <dbReference type="EMBL" id="HHS51689.1"/>
    </source>
</evidence>
<dbReference type="Pfam" id="PF09861">
    <property type="entry name" value="Lar_N"/>
    <property type="match status" value="1"/>
</dbReference>
<feature type="domain" description="Lactate racemase C-terminal" evidence="2">
    <location>
        <begin position="261"/>
        <end position="399"/>
    </location>
</feature>
<reference evidence="3" key="1">
    <citation type="journal article" date="2020" name="mSystems">
        <title>Genome- and Community-Level Interaction Insights into Carbon Utilization and Element Cycling Functions of Hydrothermarchaeota in Hydrothermal Sediment.</title>
        <authorList>
            <person name="Zhou Z."/>
            <person name="Liu Y."/>
            <person name="Xu W."/>
            <person name="Pan J."/>
            <person name="Luo Z.H."/>
            <person name="Li M."/>
        </authorList>
    </citation>
    <scope>NUCLEOTIDE SEQUENCE [LARGE SCALE GENOMIC DNA]</scope>
    <source>
        <strain evidence="3">SpSt-876</strain>
    </source>
</reference>
<protein>
    <submittedName>
        <fullName evidence="3">Nickel-dependent lactate racemase</fullName>
    </submittedName>
</protein>
<dbReference type="Pfam" id="PF21113">
    <property type="entry name" value="LarA_C"/>
    <property type="match status" value="1"/>
</dbReference>
<dbReference type="InterPro" id="IPR018657">
    <property type="entry name" value="LarA-like_N"/>
</dbReference>
<dbReference type="InterPro" id="IPR048068">
    <property type="entry name" value="LarA-like"/>
</dbReference>
<accession>A0A7C6A8Z9</accession>
<dbReference type="EMBL" id="DTLI01000056">
    <property type="protein sequence ID" value="HHS51689.1"/>
    <property type="molecule type" value="Genomic_DNA"/>
</dbReference>
<dbReference type="AlphaFoldDB" id="A0A7C6A8Z9"/>
<dbReference type="InterPro" id="IPR048520">
    <property type="entry name" value="LarA_C"/>
</dbReference>
<dbReference type="GO" id="GO:0050043">
    <property type="term" value="F:lactate racemase activity"/>
    <property type="evidence" value="ECO:0007669"/>
    <property type="project" value="InterPro"/>
</dbReference>
<comment type="caution">
    <text evidence="3">The sequence shown here is derived from an EMBL/GenBank/DDBJ whole genome shotgun (WGS) entry which is preliminary data.</text>
</comment>
<dbReference type="InterPro" id="IPR043166">
    <property type="entry name" value="LarA-like_C"/>
</dbReference>
<organism evidence="3">
    <name type="scientific">candidate division WOR-3 bacterium</name>
    <dbReference type="NCBI Taxonomy" id="2052148"/>
    <lineage>
        <taxon>Bacteria</taxon>
        <taxon>Bacteria division WOR-3</taxon>
    </lineage>
</organism>
<proteinExistence type="predicted"/>
<gene>
    <name evidence="3" type="primary">larA</name>
    <name evidence="3" type="ORF">ENW73_02320</name>
</gene>
<dbReference type="PANTHER" id="PTHR33171:SF17">
    <property type="entry name" value="LARA-LIKE N-TERMINAL DOMAIN-CONTAINING PROTEIN"/>
    <property type="match status" value="1"/>
</dbReference>
<dbReference type="InterPro" id="IPR047926">
    <property type="entry name" value="Ni_dep_LarA"/>
</dbReference>
<evidence type="ECO:0000259" key="1">
    <source>
        <dbReference type="Pfam" id="PF09861"/>
    </source>
</evidence>
<feature type="domain" description="LarA-like N-terminal" evidence="1">
    <location>
        <begin position="7"/>
        <end position="196"/>
    </location>
</feature>
<dbReference type="PANTHER" id="PTHR33171">
    <property type="entry name" value="LAR_N DOMAIN-CONTAINING PROTEIN"/>
    <property type="match status" value="1"/>
</dbReference>